<comment type="caution">
    <text evidence="2">The sequence shown here is derived from an EMBL/GenBank/DDBJ whole genome shotgun (WGS) entry which is preliminary data.</text>
</comment>
<evidence type="ECO:0000313" key="2">
    <source>
        <dbReference type="EMBL" id="MBY6278047.1"/>
    </source>
</evidence>
<accession>A0A953LLD7</accession>
<evidence type="ECO:0000313" key="3">
    <source>
        <dbReference type="Proteomes" id="UP000732377"/>
    </source>
</evidence>
<proteinExistence type="predicted"/>
<gene>
    <name evidence="2" type="ORF">CWE10_18070</name>
</gene>
<evidence type="ECO:0008006" key="4">
    <source>
        <dbReference type="Google" id="ProtNLM"/>
    </source>
</evidence>
<name>A0A953LLD7_SYMTR</name>
<keyword evidence="1" id="KW-1133">Transmembrane helix</keyword>
<dbReference type="RefSeq" id="WP_273381489.1">
    <property type="nucleotide sequence ID" value="NZ_PIUK01000321.1"/>
</dbReference>
<dbReference type="EMBL" id="PIUK01000321">
    <property type="protein sequence ID" value="MBY6278047.1"/>
    <property type="molecule type" value="Genomic_DNA"/>
</dbReference>
<dbReference type="AlphaFoldDB" id="A0A953LLD7"/>
<reference evidence="2" key="1">
    <citation type="submission" date="2017-11" db="EMBL/GenBank/DDBJ databases">
        <title>Three new genomes from thermophilic consortium.</title>
        <authorList>
            <person name="Quaggio R."/>
            <person name="Amgarten D."/>
            <person name="Setubal J.C."/>
        </authorList>
    </citation>
    <scope>NUCLEOTIDE SEQUENCE</scope>
    <source>
        <strain evidence="2">ZCTH01-B2</strain>
    </source>
</reference>
<keyword evidence="1" id="KW-0472">Membrane</keyword>
<feature type="transmembrane region" description="Helical" evidence="1">
    <location>
        <begin position="20"/>
        <end position="44"/>
    </location>
</feature>
<keyword evidence="1" id="KW-0812">Transmembrane</keyword>
<sequence length="124" mass="13234">MLRRLIREETGAQTLEFLALFPLVILTMLVMLQTAFLGYALVVVETGAREAALAASRESGAKRARAAESTADKVAGSLIQSVTVACSGDDVTVQVTGVVPNVLFQSPFTFTRKVTMPTQDGKCL</sequence>
<organism evidence="2 3">
    <name type="scientific">Symbiobacterium thermophilum</name>
    <dbReference type="NCBI Taxonomy" id="2734"/>
    <lineage>
        <taxon>Bacteria</taxon>
        <taxon>Bacillati</taxon>
        <taxon>Bacillota</taxon>
        <taxon>Clostridia</taxon>
        <taxon>Eubacteriales</taxon>
        <taxon>Symbiobacteriaceae</taxon>
        <taxon>Symbiobacterium</taxon>
    </lineage>
</organism>
<dbReference type="Proteomes" id="UP000732377">
    <property type="component" value="Unassembled WGS sequence"/>
</dbReference>
<protein>
    <recommendedName>
        <fullName evidence="4">Pilus assembly protein</fullName>
    </recommendedName>
</protein>
<evidence type="ECO:0000256" key="1">
    <source>
        <dbReference type="SAM" id="Phobius"/>
    </source>
</evidence>